<organism evidence="8 9">
    <name type="scientific">Paramecium primaurelia</name>
    <dbReference type="NCBI Taxonomy" id="5886"/>
    <lineage>
        <taxon>Eukaryota</taxon>
        <taxon>Sar</taxon>
        <taxon>Alveolata</taxon>
        <taxon>Ciliophora</taxon>
        <taxon>Intramacronucleata</taxon>
        <taxon>Oligohymenophorea</taxon>
        <taxon>Peniculida</taxon>
        <taxon>Parameciidae</taxon>
        <taxon>Paramecium</taxon>
    </lineage>
</organism>
<dbReference type="InterPro" id="IPR026489">
    <property type="entry name" value="CXC_dom"/>
</dbReference>
<dbReference type="GO" id="GO:0031507">
    <property type="term" value="P:heterochromatin formation"/>
    <property type="evidence" value="ECO:0007669"/>
    <property type="project" value="TreeGrafter"/>
</dbReference>
<evidence type="ECO:0000259" key="6">
    <source>
        <dbReference type="PROSITE" id="PS50280"/>
    </source>
</evidence>
<dbReference type="InterPro" id="IPR045318">
    <property type="entry name" value="EZH1/2-like"/>
</dbReference>
<dbReference type="GO" id="GO:0032259">
    <property type="term" value="P:methylation"/>
    <property type="evidence" value="ECO:0007669"/>
    <property type="project" value="UniProtKB-KW"/>
</dbReference>
<sequence>MDKDQETKKLRQQCQLQNLQCYTSTDVKLEEIDSFWNYNLKQSSSVNIEDLFQIQIEDNSTLEQIASKMKQFLKPQIENFLKVNRRNVKLIKYPKVQWNSDFSIQKKGVNLLSFSDQQAGYRTNENQVIIHNIAPQLIHQYTNYLKIDQNIKRQETQDLNFKYNFTSELREKYKLDILKVNKELWRSQEGINEMIMLNKKYALNQMDFIQIYSQYLYIIEKENISKLSFDEISEYLQKQIIKKNVNIEINLNSLIQIYLQLQNKQFSVVKQTIFQKINLIQQFDLTAIQNLSFKSYRTNQYILEDLAFICNSCSQYRNKCQCTFINKLAQIRNFLEFCSILNYKGSTKKQFQYYDILKANHQNNCGEKCYKNYNNFEQLKKKPDNSSFSEEYQSIIIDRDPCLLAQIYNKDCLSIFVQARYHCDKIKEQYLQSIKQIQENQDKAALINYPFNNANLYIPCCHKQDYKCENCNCDQFCSKYCDCQQDWCSKKLKGCTCKDRCSIDSKCSCRIDNVECDPFLCNCCSDSSNFICSNIQILINNVQPTLLGRSGVCNGLGVFARNYIMKDELIILYIGEVLIDDEDEIRDQFDDTFTFYNYQLNEDKYTLESRFCGNESRFINHNSKDLMNCKTRQIFSSGKFQLAIYALKDIQPEQEILLNYNEGDQINKDLNNWVDINSQYWEYKQTTLIGLK</sequence>
<proteinExistence type="predicted"/>
<keyword evidence="9" id="KW-1185">Reference proteome</keyword>
<feature type="domain" description="CXC" evidence="7">
    <location>
        <begin position="434"/>
        <end position="541"/>
    </location>
</feature>
<dbReference type="GO" id="GO:0003682">
    <property type="term" value="F:chromatin binding"/>
    <property type="evidence" value="ECO:0007669"/>
    <property type="project" value="TreeGrafter"/>
</dbReference>
<accession>A0A8S1KVB4</accession>
<dbReference type="EMBL" id="CAJJDM010000026">
    <property type="protein sequence ID" value="CAD8058331.1"/>
    <property type="molecule type" value="Genomic_DNA"/>
</dbReference>
<evidence type="ECO:0000313" key="8">
    <source>
        <dbReference type="EMBL" id="CAD8058331.1"/>
    </source>
</evidence>
<keyword evidence="2" id="KW-0808">Transferase</keyword>
<evidence type="ECO:0000256" key="2">
    <source>
        <dbReference type="ARBA" id="ARBA00022679"/>
    </source>
</evidence>
<dbReference type="Proteomes" id="UP000688137">
    <property type="component" value="Unassembled WGS sequence"/>
</dbReference>
<reference evidence="8" key="1">
    <citation type="submission" date="2021-01" db="EMBL/GenBank/DDBJ databases">
        <authorList>
            <consortium name="Genoscope - CEA"/>
            <person name="William W."/>
        </authorList>
    </citation>
    <scope>NUCLEOTIDE SEQUENCE</scope>
</reference>
<comment type="caution">
    <text evidence="8">The sequence shown here is derived from an EMBL/GenBank/DDBJ whole genome shotgun (WGS) entry which is preliminary data.</text>
</comment>
<dbReference type="SMART" id="SM00317">
    <property type="entry name" value="SET"/>
    <property type="match status" value="1"/>
</dbReference>
<evidence type="ECO:0000259" key="7">
    <source>
        <dbReference type="PROSITE" id="PS51633"/>
    </source>
</evidence>
<dbReference type="OMA" id="SCRIDNV"/>
<keyword evidence="1" id="KW-0489">Methyltransferase</keyword>
<dbReference type="AlphaFoldDB" id="A0A8S1KVB4"/>
<dbReference type="PROSITE" id="PS51633">
    <property type="entry name" value="CXC"/>
    <property type="match status" value="1"/>
</dbReference>
<evidence type="ECO:0000313" key="9">
    <source>
        <dbReference type="Proteomes" id="UP000688137"/>
    </source>
</evidence>
<dbReference type="PANTHER" id="PTHR45747">
    <property type="entry name" value="HISTONE-LYSINE N-METHYLTRANSFERASE E(Z)"/>
    <property type="match status" value="1"/>
</dbReference>
<evidence type="ECO:0000256" key="4">
    <source>
        <dbReference type="ARBA" id="ARBA00023015"/>
    </source>
</evidence>
<keyword evidence="3" id="KW-0949">S-adenosyl-L-methionine</keyword>
<dbReference type="GO" id="GO:0005634">
    <property type="term" value="C:nucleus"/>
    <property type="evidence" value="ECO:0007669"/>
    <property type="project" value="TreeGrafter"/>
</dbReference>
<evidence type="ECO:0000256" key="1">
    <source>
        <dbReference type="ARBA" id="ARBA00022603"/>
    </source>
</evidence>
<name>A0A8S1KVB4_PARPR</name>
<dbReference type="InterPro" id="IPR001214">
    <property type="entry name" value="SET_dom"/>
</dbReference>
<evidence type="ECO:0000256" key="5">
    <source>
        <dbReference type="ARBA" id="ARBA00023163"/>
    </source>
</evidence>
<gene>
    <name evidence="8" type="ORF">PPRIM_AZ9-3.1.T0270162</name>
</gene>
<dbReference type="PANTHER" id="PTHR45747:SF4">
    <property type="entry name" value="HISTONE-LYSINE N-METHYLTRANSFERASE E(Z)"/>
    <property type="match status" value="1"/>
</dbReference>
<keyword evidence="5" id="KW-0804">Transcription</keyword>
<keyword evidence="4" id="KW-0805">Transcription regulation</keyword>
<feature type="domain" description="SET" evidence="6">
    <location>
        <begin position="533"/>
        <end position="661"/>
    </location>
</feature>
<evidence type="ECO:0000256" key="3">
    <source>
        <dbReference type="ARBA" id="ARBA00022691"/>
    </source>
</evidence>
<dbReference type="PROSITE" id="PS50280">
    <property type="entry name" value="SET"/>
    <property type="match status" value="1"/>
</dbReference>
<evidence type="ECO:0008006" key="10">
    <source>
        <dbReference type="Google" id="ProtNLM"/>
    </source>
</evidence>
<dbReference type="GO" id="GO:0046976">
    <property type="term" value="F:histone H3K27 methyltransferase activity"/>
    <property type="evidence" value="ECO:0007669"/>
    <property type="project" value="TreeGrafter"/>
</dbReference>
<protein>
    <recommendedName>
        <fullName evidence="10">SET domain protein</fullName>
    </recommendedName>
</protein>
<dbReference type="Pfam" id="PF00856">
    <property type="entry name" value="SET"/>
    <property type="match status" value="1"/>
</dbReference>